<keyword evidence="3" id="KW-1185">Reference proteome</keyword>
<keyword evidence="1" id="KW-1133">Transmembrane helix</keyword>
<dbReference type="Proteomes" id="UP000557717">
    <property type="component" value="Unassembled WGS sequence"/>
</dbReference>
<evidence type="ECO:0000313" key="2">
    <source>
        <dbReference type="EMBL" id="MBB5352380.1"/>
    </source>
</evidence>
<sequence>MTLDDRAAIYRRLSGTEADNVEEAMHRLREQSRQHLSPPGQSVGMDARPFEFVWEKPVVRVRSIREAVVVSLLASGVMGTLAMAAAMGGF</sequence>
<accession>A0A840VEW2</accession>
<evidence type="ECO:0000256" key="1">
    <source>
        <dbReference type="SAM" id="Phobius"/>
    </source>
</evidence>
<keyword evidence="1" id="KW-0812">Transmembrane</keyword>
<dbReference type="AlphaFoldDB" id="A0A840VEW2"/>
<protein>
    <submittedName>
        <fullName evidence="2">Uncharacterized protein</fullName>
    </submittedName>
</protein>
<proteinExistence type="predicted"/>
<organism evidence="2 3">
    <name type="scientific">Haloferula luteola</name>
    <dbReference type="NCBI Taxonomy" id="595692"/>
    <lineage>
        <taxon>Bacteria</taxon>
        <taxon>Pseudomonadati</taxon>
        <taxon>Verrucomicrobiota</taxon>
        <taxon>Verrucomicrobiia</taxon>
        <taxon>Verrucomicrobiales</taxon>
        <taxon>Verrucomicrobiaceae</taxon>
        <taxon>Haloferula</taxon>
    </lineage>
</organism>
<name>A0A840VEW2_9BACT</name>
<keyword evidence="1" id="KW-0472">Membrane</keyword>
<evidence type="ECO:0000313" key="3">
    <source>
        <dbReference type="Proteomes" id="UP000557717"/>
    </source>
</evidence>
<dbReference type="EMBL" id="JACHFD010000012">
    <property type="protein sequence ID" value="MBB5352380.1"/>
    <property type="molecule type" value="Genomic_DNA"/>
</dbReference>
<gene>
    <name evidence="2" type="ORF">HNR46_002625</name>
</gene>
<comment type="caution">
    <text evidence="2">The sequence shown here is derived from an EMBL/GenBank/DDBJ whole genome shotgun (WGS) entry which is preliminary data.</text>
</comment>
<dbReference type="RefSeq" id="WP_184019373.1">
    <property type="nucleotide sequence ID" value="NZ_JACHFD010000012.1"/>
</dbReference>
<reference evidence="2 3" key="1">
    <citation type="submission" date="2020-08" db="EMBL/GenBank/DDBJ databases">
        <title>Genomic Encyclopedia of Type Strains, Phase IV (KMG-IV): sequencing the most valuable type-strain genomes for metagenomic binning, comparative biology and taxonomic classification.</title>
        <authorList>
            <person name="Goeker M."/>
        </authorList>
    </citation>
    <scope>NUCLEOTIDE SEQUENCE [LARGE SCALE GENOMIC DNA]</scope>
    <source>
        <strain evidence="2 3">YC6886</strain>
    </source>
</reference>
<feature type="transmembrane region" description="Helical" evidence="1">
    <location>
        <begin position="67"/>
        <end position="87"/>
    </location>
</feature>